<reference evidence="4 5" key="1">
    <citation type="submission" date="2019-02" db="EMBL/GenBank/DDBJ databases">
        <title>Deep-cultivation of Planctomycetes and their phenomic and genomic characterization uncovers novel biology.</title>
        <authorList>
            <person name="Wiegand S."/>
            <person name="Jogler M."/>
            <person name="Boedeker C."/>
            <person name="Pinto D."/>
            <person name="Vollmers J."/>
            <person name="Rivas-Marin E."/>
            <person name="Kohn T."/>
            <person name="Peeters S.H."/>
            <person name="Heuer A."/>
            <person name="Rast P."/>
            <person name="Oberbeckmann S."/>
            <person name="Bunk B."/>
            <person name="Jeske O."/>
            <person name="Meyerdierks A."/>
            <person name="Storesund J.E."/>
            <person name="Kallscheuer N."/>
            <person name="Luecker S."/>
            <person name="Lage O.M."/>
            <person name="Pohl T."/>
            <person name="Merkel B.J."/>
            <person name="Hornburger P."/>
            <person name="Mueller R.-W."/>
            <person name="Bruemmer F."/>
            <person name="Labrenz M."/>
            <person name="Spormann A.M."/>
            <person name="Op den Camp H."/>
            <person name="Overmann J."/>
            <person name="Amann R."/>
            <person name="Jetten M.S.M."/>
            <person name="Mascher T."/>
            <person name="Medema M.H."/>
            <person name="Devos D.P."/>
            <person name="Kaster A.-K."/>
            <person name="Ovreas L."/>
            <person name="Rohde M."/>
            <person name="Galperin M.Y."/>
            <person name="Jogler C."/>
        </authorList>
    </citation>
    <scope>NUCLEOTIDE SEQUENCE [LARGE SCALE GENOMIC DNA]</scope>
    <source>
        <strain evidence="4 5">Poly30</strain>
    </source>
</reference>
<dbReference type="InterPro" id="IPR029062">
    <property type="entry name" value="Class_I_gatase-like"/>
</dbReference>
<dbReference type="PANTHER" id="PTHR48094">
    <property type="entry name" value="PROTEIN/NUCLEIC ACID DEGLYCASE DJ-1-RELATED"/>
    <property type="match status" value="1"/>
</dbReference>
<feature type="domain" description="DJ-1/PfpI" evidence="3">
    <location>
        <begin position="3"/>
        <end position="167"/>
    </location>
</feature>
<dbReference type="Proteomes" id="UP000320390">
    <property type="component" value="Chromosome"/>
</dbReference>
<dbReference type="Gene3D" id="3.40.50.880">
    <property type="match status" value="1"/>
</dbReference>
<dbReference type="FunFam" id="3.40.50.880:FF:000015">
    <property type="entry name" value="Protein DJ-1 homolog C"/>
    <property type="match status" value="1"/>
</dbReference>
<proteinExistence type="inferred from homology"/>
<gene>
    <name evidence="4" type="primary">yajL</name>
    <name evidence="4" type="ORF">Poly30_01840</name>
</gene>
<evidence type="ECO:0000259" key="3">
    <source>
        <dbReference type="Pfam" id="PF01965"/>
    </source>
</evidence>
<dbReference type="GO" id="GO:0005737">
    <property type="term" value="C:cytoplasm"/>
    <property type="evidence" value="ECO:0007669"/>
    <property type="project" value="TreeGrafter"/>
</dbReference>
<dbReference type="InterPro" id="IPR006287">
    <property type="entry name" value="DJ-1"/>
</dbReference>
<evidence type="ECO:0000313" key="5">
    <source>
        <dbReference type="Proteomes" id="UP000320390"/>
    </source>
</evidence>
<evidence type="ECO:0000256" key="2">
    <source>
        <dbReference type="ARBA" id="ARBA00022737"/>
    </source>
</evidence>
<dbReference type="Pfam" id="PF01965">
    <property type="entry name" value="DJ-1_PfpI"/>
    <property type="match status" value="1"/>
</dbReference>
<dbReference type="RefSeq" id="WP_145194141.1">
    <property type="nucleotide sequence ID" value="NZ_CP036434.1"/>
</dbReference>
<dbReference type="InterPro" id="IPR002818">
    <property type="entry name" value="DJ-1/PfpI"/>
</dbReference>
<dbReference type="InterPro" id="IPR050325">
    <property type="entry name" value="Prot/Nucl_acid_deglycase"/>
</dbReference>
<keyword evidence="5" id="KW-1185">Reference proteome</keyword>
<dbReference type="AlphaFoldDB" id="A0A518EKX6"/>
<organism evidence="4 5">
    <name type="scientific">Saltatorellus ferox</name>
    <dbReference type="NCBI Taxonomy" id="2528018"/>
    <lineage>
        <taxon>Bacteria</taxon>
        <taxon>Pseudomonadati</taxon>
        <taxon>Planctomycetota</taxon>
        <taxon>Planctomycetia</taxon>
        <taxon>Planctomycetia incertae sedis</taxon>
        <taxon>Saltatorellus</taxon>
    </lineage>
</organism>
<name>A0A518EKX6_9BACT</name>
<comment type="similarity">
    <text evidence="1">Belongs to the peptidase C56 family.</text>
</comment>
<dbReference type="EMBL" id="CP036434">
    <property type="protein sequence ID" value="QDV04691.1"/>
    <property type="molecule type" value="Genomic_DNA"/>
</dbReference>
<dbReference type="OrthoDB" id="9800516at2"/>
<dbReference type="InterPro" id="IPR006286">
    <property type="entry name" value="C56_PfpI-like"/>
</dbReference>
<evidence type="ECO:0000313" key="4">
    <source>
        <dbReference type="EMBL" id="QDV04691.1"/>
    </source>
</evidence>
<dbReference type="CDD" id="cd03135">
    <property type="entry name" value="GATase1_DJ-1"/>
    <property type="match status" value="1"/>
</dbReference>
<dbReference type="PROSITE" id="PS51276">
    <property type="entry name" value="PEPTIDASE_C56_PFPI"/>
    <property type="match status" value="1"/>
</dbReference>
<dbReference type="NCBIfam" id="TIGR01383">
    <property type="entry name" value="not_thiJ"/>
    <property type="match status" value="1"/>
</dbReference>
<accession>A0A518EKX6</accession>
<sequence>MKKTVLVPLAEGFEEMEAVILIDVLRRAGIEVIVAGLEGAGPVLGSRGITVVAEADMDEMTDRAFDAVALPGGLGGTIAMRDDPRVVAAVRASAAAGRLTAAICAAPLVLKKAGLAEGRTLTGHPSVHEEMRAAGATLGGDRVVRDGELLTSLGPGSAFEFALALVTDLEGEARAAEISTAMCMP</sequence>
<dbReference type="SUPFAM" id="SSF52317">
    <property type="entry name" value="Class I glutamine amidotransferase-like"/>
    <property type="match status" value="1"/>
</dbReference>
<evidence type="ECO:0000256" key="1">
    <source>
        <dbReference type="ARBA" id="ARBA00008542"/>
    </source>
</evidence>
<keyword evidence="2" id="KW-0677">Repeat</keyword>
<protein>
    <submittedName>
        <fullName evidence="4">Chaperone protein YajL</fullName>
    </submittedName>
</protein>
<dbReference type="PANTHER" id="PTHR48094:SF12">
    <property type="entry name" value="PARKINSON DISEASE PROTEIN 7 HOMOLOG"/>
    <property type="match status" value="1"/>
</dbReference>